<evidence type="ECO:0000256" key="1">
    <source>
        <dbReference type="ARBA" id="ARBA00013194"/>
    </source>
</evidence>
<dbReference type="Gene3D" id="2.40.100.10">
    <property type="entry name" value="Cyclophilin-like"/>
    <property type="match status" value="2"/>
</dbReference>
<evidence type="ECO:0000313" key="7">
    <source>
        <dbReference type="EMBL" id="RVW54299.1"/>
    </source>
</evidence>
<feature type="domain" description="PPIase cyclophilin-type" evidence="6">
    <location>
        <begin position="1"/>
        <end position="365"/>
    </location>
</feature>
<evidence type="ECO:0000256" key="5">
    <source>
        <dbReference type="SAM" id="Phobius"/>
    </source>
</evidence>
<accession>A0A438F2R5</accession>
<keyword evidence="4 7" id="KW-0413">Isomerase</keyword>
<dbReference type="PROSITE" id="PS00170">
    <property type="entry name" value="CSA_PPIASE_1"/>
    <property type="match status" value="1"/>
</dbReference>
<reference evidence="7 8" key="1">
    <citation type="journal article" date="2018" name="PLoS Genet.">
        <title>Population sequencing reveals clonal diversity and ancestral inbreeding in the grapevine cultivar Chardonnay.</title>
        <authorList>
            <person name="Roach M.J."/>
            <person name="Johnson D.L."/>
            <person name="Bohlmann J."/>
            <person name="van Vuuren H.J."/>
            <person name="Jones S.J."/>
            <person name="Pretorius I.S."/>
            <person name="Schmidt S.A."/>
            <person name="Borneman A.R."/>
        </authorList>
    </citation>
    <scope>NUCLEOTIDE SEQUENCE [LARGE SCALE GENOMIC DNA]</scope>
    <source>
        <strain evidence="8">cv. Chardonnay</strain>
        <tissue evidence="7">Leaf</tissue>
    </source>
</reference>
<evidence type="ECO:0000256" key="2">
    <source>
        <dbReference type="ARBA" id="ARBA00023110"/>
    </source>
</evidence>
<feature type="transmembrane region" description="Helical" evidence="5">
    <location>
        <begin position="231"/>
        <end position="252"/>
    </location>
</feature>
<evidence type="ECO:0000259" key="6">
    <source>
        <dbReference type="PROSITE" id="PS50072"/>
    </source>
</evidence>
<dbReference type="SUPFAM" id="SSF50891">
    <property type="entry name" value="Cyclophilin-like"/>
    <property type="match status" value="2"/>
</dbReference>
<dbReference type="PANTHER" id="PTHR45625:SF4">
    <property type="entry name" value="PEPTIDYLPROLYL ISOMERASE DOMAIN AND WD REPEAT-CONTAINING PROTEIN 1"/>
    <property type="match status" value="1"/>
</dbReference>
<dbReference type="GO" id="GO:0003755">
    <property type="term" value="F:peptidyl-prolyl cis-trans isomerase activity"/>
    <property type="evidence" value="ECO:0007669"/>
    <property type="project" value="UniProtKB-KW"/>
</dbReference>
<dbReference type="PROSITE" id="PS50072">
    <property type="entry name" value="CSA_PPIASE_2"/>
    <property type="match status" value="1"/>
</dbReference>
<keyword evidence="5" id="KW-0472">Membrane</keyword>
<dbReference type="PANTHER" id="PTHR45625">
    <property type="entry name" value="PEPTIDYL-PROLYL CIS-TRANS ISOMERASE-RELATED"/>
    <property type="match status" value="1"/>
</dbReference>
<gene>
    <name evidence="7" type="primary">CYP71_3</name>
    <name evidence="7" type="ORF">CK203_068449</name>
</gene>
<sequence>MILHTTMGDIHMRLYPEECPKTVENFTTHCRNGYYDNLIFHRVIKGFMIQTGDPLGDGTGGQSIWGREFEDEFHKRGKIMTAGLYTFHSLLCAAKDYWLSLGDTERSSHSEEVTELESGVDENLVAEAAGFRGRFLSPSPLSPSGFPFLEAECSAREGPSLGSLVLSLQPLRLLLQDGRMVNLMGSAAKAPRAEGLEASNSLEVCMVSDEENLGFGSLPNKFVAFSSSLDFPVTSLVVGFGLWGILCVLVLFREYLNTAFNGPELVHFEVYLCKCKSLWICNSRFLCCCSLRHDRPFTLSMANAGPNTNGSQFFITTVATPWLDNKHTVFGRVVKGMDVVQGIEKVKTDKADKPYQDVKILNVTVPKA</sequence>
<dbReference type="InterPro" id="IPR044666">
    <property type="entry name" value="Cyclophilin_A-like"/>
</dbReference>
<dbReference type="EC" id="5.2.1.8" evidence="1"/>
<dbReference type="OrthoDB" id="10264753at2759"/>
<protein>
    <recommendedName>
        <fullName evidence="1">peptidylprolyl isomerase</fullName>
        <ecNumber evidence="1">5.2.1.8</ecNumber>
    </recommendedName>
</protein>
<dbReference type="PRINTS" id="PR00153">
    <property type="entry name" value="CSAPPISMRASE"/>
</dbReference>
<dbReference type="EMBL" id="QGNW01001128">
    <property type="protein sequence ID" value="RVW54299.1"/>
    <property type="molecule type" value="Genomic_DNA"/>
</dbReference>
<dbReference type="Pfam" id="PF00160">
    <property type="entry name" value="Pro_isomerase"/>
    <property type="match status" value="2"/>
</dbReference>
<keyword evidence="5" id="KW-0812">Transmembrane</keyword>
<evidence type="ECO:0000256" key="3">
    <source>
        <dbReference type="ARBA" id="ARBA00023186"/>
    </source>
</evidence>
<dbReference type="InterPro" id="IPR020892">
    <property type="entry name" value="Cyclophilin-type_PPIase_CS"/>
</dbReference>
<dbReference type="InterPro" id="IPR029000">
    <property type="entry name" value="Cyclophilin-like_dom_sf"/>
</dbReference>
<proteinExistence type="predicted"/>
<comment type="caution">
    <text evidence="7">The sequence shown here is derived from an EMBL/GenBank/DDBJ whole genome shotgun (WGS) entry which is preliminary data.</text>
</comment>
<name>A0A438F2R5_VITVI</name>
<evidence type="ECO:0000256" key="4">
    <source>
        <dbReference type="ARBA" id="ARBA00023235"/>
    </source>
</evidence>
<keyword evidence="2" id="KW-0697">Rotamase</keyword>
<dbReference type="Proteomes" id="UP000288805">
    <property type="component" value="Unassembled WGS sequence"/>
</dbReference>
<keyword evidence="3" id="KW-0143">Chaperone</keyword>
<evidence type="ECO:0000313" key="8">
    <source>
        <dbReference type="Proteomes" id="UP000288805"/>
    </source>
</evidence>
<dbReference type="InterPro" id="IPR002130">
    <property type="entry name" value="Cyclophilin-type_PPIase_dom"/>
</dbReference>
<keyword evidence="5" id="KW-1133">Transmembrane helix</keyword>
<dbReference type="GO" id="GO:0006457">
    <property type="term" value="P:protein folding"/>
    <property type="evidence" value="ECO:0007669"/>
    <property type="project" value="InterPro"/>
</dbReference>
<dbReference type="AlphaFoldDB" id="A0A438F2R5"/>
<organism evidence="7 8">
    <name type="scientific">Vitis vinifera</name>
    <name type="common">Grape</name>
    <dbReference type="NCBI Taxonomy" id="29760"/>
    <lineage>
        <taxon>Eukaryota</taxon>
        <taxon>Viridiplantae</taxon>
        <taxon>Streptophyta</taxon>
        <taxon>Embryophyta</taxon>
        <taxon>Tracheophyta</taxon>
        <taxon>Spermatophyta</taxon>
        <taxon>Magnoliopsida</taxon>
        <taxon>eudicotyledons</taxon>
        <taxon>Gunneridae</taxon>
        <taxon>Pentapetalae</taxon>
        <taxon>rosids</taxon>
        <taxon>Vitales</taxon>
        <taxon>Vitaceae</taxon>
        <taxon>Viteae</taxon>
        <taxon>Vitis</taxon>
    </lineage>
</organism>